<gene>
    <name evidence="2" type="ORF">D0Z67_09020</name>
</gene>
<evidence type="ECO:0000313" key="2">
    <source>
        <dbReference type="EMBL" id="QBJ90435.1"/>
    </source>
</evidence>
<feature type="compositionally biased region" description="Pro residues" evidence="1">
    <location>
        <begin position="1"/>
        <end position="16"/>
    </location>
</feature>
<dbReference type="AlphaFoldDB" id="A0A4P6TSQ1"/>
<feature type="region of interest" description="Disordered" evidence="1">
    <location>
        <begin position="1"/>
        <end position="107"/>
    </location>
</feature>
<keyword evidence="3" id="KW-1185">Reference proteome</keyword>
<dbReference type="KEGG" id="sseo:D0Z67_09020"/>
<feature type="compositionally biased region" description="Gly residues" evidence="1">
    <location>
        <begin position="89"/>
        <end position="107"/>
    </location>
</feature>
<sequence length="107" mass="11521">MRAPRPPARPAPPPRPPRSRPDRRCPGRPARRPGPARGWPRPPPRRSPMSMSAPSHAPALGRQEHVHATRRVALRFTAPAPSRLWGRALRGGRGSGVGGTGHTGGPR</sequence>
<feature type="compositionally biased region" description="Low complexity" evidence="1">
    <location>
        <begin position="47"/>
        <end position="59"/>
    </location>
</feature>
<name>A0A4P6TSQ1_STRSO</name>
<accession>A0A4P6TSQ1</accession>
<reference evidence="2 3" key="1">
    <citation type="submission" date="2018-08" db="EMBL/GenBank/DDBJ databases">
        <title>The complete genome sequence of Streptomyces seoulensis, a pioneer strain for nickel superoxide dismutase discovery.</title>
        <authorList>
            <person name="Shin J."/>
            <person name="Lee J.-S."/>
            <person name="Lee E.-J."/>
            <person name="Youn H.-D."/>
        </authorList>
    </citation>
    <scope>NUCLEOTIDE SEQUENCE [LARGE SCALE GENOMIC DNA]</scope>
    <source>
        <strain evidence="2 3">KCTC 9819</strain>
    </source>
</reference>
<organism evidence="2 3">
    <name type="scientific">Streptomyces seoulensis</name>
    <dbReference type="NCBI Taxonomy" id="73044"/>
    <lineage>
        <taxon>Bacteria</taxon>
        <taxon>Bacillati</taxon>
        <taxon>Actinomycetota</taxon>
        <taxon>Actinomycetes</taxon>
        <taxon>Kitasatosporales</taxon>
        <taxon>Streptomycetaceae</taxon>
        <taxon>Streptomyces</taxon>
    </lineage>
</organism>
<proteinExistence type="predicted"/>
<dbReference type="Proteomes" id="UP000292547">
    <property type="component" value="Chromosome"/>
</dbReference>
<dbReference type="EMBL" id="CP032229">
    <property type="protein sequence ID" value="QBJ90435.1"/>
    <property type="molecule type" value="Genomic_DNA"/>
</dbReference>
<protein>
    <submittedName>
        <fullName evidence="2">Uncharacterized protein</fullName>
    </submittedName>
</protein>
<evidence type="ECO:0000313" key="3">
    <source>
        <dbReference type="Proteomes" id="UP000292547"/>
    </source>
</evidence>
<evidence type="ECO:0000256" key="1">
    <source>
        <dbReference type="SAM" id="MobiDB-lite"/>
    </source>
</evidence>